<reference evidence="2" key="1">
    <citation type="submission" date="2019-12" db="EMBL/GenBank/DDBJ databases">
        <authorList>
            <person name="Cremers G."/>
        </authorList>
    </citation>
    <scope>NUCLEOTIDE SEQUENCE</scope>
    <source>
        <strain evidence="2">Mbul1</strain>
    </source>
</reference>
<evidence type="ECO:0000256" key="1">
    <source>
        <dbReference type="SAM" id="SignalP"/>
    </source>
</evidence>
<proteinExistence type="predicted"/>
<keyword evidence="1" id="KW-0732">Signal</keyword>
<dbReference type="AlphaFoldDB" id="A0A679J0N0"/>
<dbReference type="EMBL" id="LR743504">
    <property type="protein sequence ID" value="CAA2100312.1"/>
    <property type="molecule type" value="Genomic_DNA"/>
</dbReference>
<gene>
    <name evidence="2" type="ORF">MBUL_00607</name>
</gene>
<accession>A0A679J0N0</accession>
<feature type="chain" id="PRO_5025530302" evidence="1">
    <location>
        <begin position="24"/>
        <end position="113"/>
    </location>
</feature>
<organism evidence="2">
    <name type="scientific">Methylobacterium bullatum</name>
    <dbReference type="NCBI Taxonomy" id="570505"/>
    <lineage>
        <taxon>Bacteria</taxon>
        <taxon>Pseudomonadati</taxon>
        <taxon>Pseudomonadota</taxon>
        <taxon>Alphaproteobacteria</taxon>
        <taxon>Hyphomicrobiales</taxon>
        <taxon>Methylobacteriaceae</taxon>
        <taxon>Methylobacterium</taxon>
    </lineage>
</organism>
<name>A0A679J0N0_9HYPH</name>
<feature type="signal peptide" evidence="1">
    <location>
        <begin position="1"/>
        <end position="23"/>
    </location>
</feature>
<evidence type="ECO:0000313" key="2">
    <source>
        <dbReference type="EMBL" id="CAA2100312.1"/>
    </source>
</evidence>
<protein>
    <submittedName>
        <fullName evidence="2">Uncharacterized protein</fullName>
    </submittedName>
</protein>
<sequence>MRRSAAGLGAFCALALISSAALAVDDGEKPARAPAQVEKTFLIPAGEGYGVGECLVAGSGSCGQVVADAWCEAQGFAVAGSFGLAAPEDYTGTIDQPAVPKPVEPPIRITCKD</sequence>